<dbReference type="GO" id="GO:0016020">
    <property type="term" value="C:membrane"/>
    <property type="evidence" value="ECO:0007669"/>
    <property type="project" value="InterPro"/>
</dbReference>
<keyword evidence="10" id="KW-0812">Transmembrane</keyword>
<evidence type="ECO:0000256" key="10">
    <source>
        <dbReference type="SAM" id="Phobius"/>
    </source>
</evidence>
<keyword evidence="6 13" id="KW-0418">Kinase</keyword>
<dbReference type="CDD" id="cd16917">
    <property type="entry name" value="HATPase_UhpB-NarQ-NarX-like"/>
    <property type="match status" value="1"/>
</dbReference>
<feature type="domain" description="Putative sensor" evidence="12">
    <location>
        <begin position="64"/>
        <end position="242"/>
    </location>
</feature>
<keyword evidence="10" id="KW-0472">Membrane</keyword>
<evidence type="ECO:0000256" key="5">
    <source>
        <dbReference type="ARBA" id="ARBA00022741"/>
    </source>
</evidence>
<dbReference type="GO" id="GO:0005524">
    <property type="term" value="F:ATP binding"/>
    <property type="evidence" value="ECO:0007669"/>
    <property type="project" value="UniProtKB-KW"/>
</dbReference>
<keyword evidence="4" id="KW-0808">Transferase</keyword>
<keyword evidence="3" id="KW-0597">Phosphoprotein</keyword>
<dbReference type="InterPro" id="IPR011712">
    <property type="entry name" value="Sig_transdc_His_kin_sub3_dim/P"/>
</dbReference>
<dbReference type="AlphaFoldDB" id="A0AAC9L8P1"/>
<keyword evidence="14" id="KW-1185">Reference proteome</keyword>
<comment type="catalytic activity">
    <reaction evidence="1">
        <text>ATP + protein L-histidine = ADP + protein N-phospho-L-histidine.</text>
        <dbReference type="EC" id="2.7.13.3"/>
    </reaction>
</comment>
<evidence type="ECO:0000259" key="11">
    <source>
        <dbReference type="Pfam" id="PF07730"/>
    </source>
</evidence>
<feature type="transmembrane region" description="Helical" evidence="10">
    <location>
        <begin position="154"/>
        <end position="187"/>
    </location>
</feature>
<sequence>MPPGAGGAYGVRVPPAPSPSGASSIGIDGVRAAPPSPPESAWAAVRAAPLRYLATRWPWTCLLYLSAGTLVAPVWLFFALALGFAGIVLTPVGGGLVLLAVLALLGLPVAAWERRRLSWIDREPLRSHHVPAPGRGLLAWWALRLRERVTWRELVAVLPITTLFWVFELVTLTAVLVGVVTLVGVPLLALFGPADGVFLDVPITESAMRWLGPLLLPVFLALSAYLVTSVAAIRGRLTRLLLGGAQQDLGSELVELRRSRARLVDGFEAERRRIERDLHDGAQQRLLSIHLSLGMATVVLEEENAGGEAVRLVRGAQDAAREALAELREVVRGIHPRVLTDRGLPAAVAELGDRLPIAVSVRIDLPVRPPAFAEVAAYFVIAEALTNVVRHSGAPAAAVTGGLRGALLVVEVVDEGGGGANPTAGTGLQGLVDRVAAVGGRLLLASPIGGPTVLHLEIPCQPSLEPIA</sequence>
<feature type="domain" description="Signal transduction histidine kinase subgroup 3 dimerisation and phosphoacceptor" evidence="11">
    <location>
        <begin position="270"/>
        <end position="339"/>
    </location>
</feature>
<feature type="transmembrane region" description="Helical" evidence="10">
    <location>
        <begin position="207"/>
        <end position="233"/>
    </location>
</feature>
<evidence type="ECO:0000313" key="14">
    <source>
        <dbReference type="Proteomes" id="UP000185511"/>
    </source>
</evidence>
<protein>
    <recommendedName>
        <fullName evidence="2">histidine kinase</fullName>
        <ecNumber evidence="2">2.7.13.3</ecNumber>
    </recommendedName>
</protein>
<feature type="transmembrane region" description="Helical" evidence="10">
    <location>
        <begin position="93"/>
        <end position="112"/>
    </location>
</feature>
<evidence type="ECO:0000256" key="9">
    <source>
        <dbReference type="SAM" id="MobiDB-lite"/>
    </source>
</evidence>
<dbReference type="Pfam" id="PF07730">
    <property type="entry name" value="HisKA_3"/>
    <property type="match status" value="1"/>
</dbReference>
<evidence type="ECO:0000256" key="8">
    <source>
        <dbReference type="ARBA" id="ARBA00023012"/>
    </source>
</evidence>
<reference evidence="14" key="1">
    <citation type="submission" date="2016-06" db="EMBL/GenBank/DDBJ databases">
        <title>Complete genome sequence of Actinoalloteichus fjordicus DSM 46855 (=ADI127-17), type strain of the new species Actinoalloteichus fjordicus.</title>
        <authorList>
            <person name="Ruckert C."/>
            <person name="Nouioui I."/>
            <person name="Willmese J."/>
            <person name="van Wezel G."/>
            <person name="Klenk H.-P."/>
            <person name="Kalinowski J."/>
            <person name="Zotchev S.B."/>
        </authorList>
    </citation>
    <scope>NUCLEOTIDE SEQUENCE [LARGE SCALE GENOMIC DNA]</scope>
    <source>
        <strain evidence="14">ADI127-7</strain>
    </source>
</reference>
<evidence type="ECO:0000256" key="7">
    <source>
        <dbReference type="ARBA" id="ARBA00022840"/>
    </source>
</evidence>
<dbReference type="InterPro" id="IPR050482">
    <property type="entry name" value="Sensor_HK_TwoCompSys"/>
</dbReference>
<dbReference type="EMBL" id="CP016076">
    <property type="protein sequence ID" value="APU12931.1"/>
    <property type="molecule type" value="Genomic_DNA"/>
</dbReference>
<evidence type="ECO:0000256" key="3">
    <source>
        <dbReference type="ARBA" id="ARBA00022553"/>
    </source>
</evidence>
<dbReference type="InterPro" id="IPR025828">
    <property type="entry name" value="Put_sensor_dom"/>
</dbReference>
<feature type="transmembrane region" description="Helical" evidence="10">
    <location>
        <begin position="61"/>
        <end position="87"/>
    </location>
</feature>
<dbReference type="GO" id="GO:0000155">
    <property type="term" value="F:phosphorelay sensor kinase activity"/>
    <property type="evidence" value="ECO:0007669"/>
    <property type="project" value="InterPro"/>
</dbReference>
<organism evidence="13 14">
    <name type="scientific">Actinoalloteichus fjordicus</name>
    <dbReference type="NCBI Taxonomy" id="1612552"/>
    <lineage>
        <taxon>Bacteria</taxon>
        <taxon>Bacillati</taxon>
        <taxon>Actinomycetota</taxon>
        <taxon>Actinomycetes</taxon>
        <taxon>Pseudonocardiales</taxon>
        <taxon>Pseudonocardiaceae</taxon>
        <taxon>Actinoalloteichus</taxon>
    </lineage>
</organism>
<dbReference type="Gene3D" id="3.30.565.10">
    <property type="entry name" value="Histidine kinase-like ATPase, C-terminal domain"/>
    <property type="match status" value="1"/>
</dbReference>
<keyword evidence="10" id="KW-1133">Transmembrane helix</keyword>
<keyword evidence="5" id="KW-0547">Nucleotide-binding</keyword>
<accession>A0AAC9L8P1</accession>
<dbReference type="SUPFAM" id="SSF55874">
    <property type="entry name" value="ATPase domain of HSP90 chaperone/DNA topoisomerase II/histidine kinase"/>
    <property type="match status" value="1"/>
</dbReference>
<dbReference type="KEGG" id="acad:UA74_04260"/>
<gene>
    <name evidence="13" type="ORF">UA74_04260</name>
</gene>
<name>A0AAC9L8P1_9PSEU</name>
<evidence type="ECO:0000259" key="12">
    <source>
        <dbReference type="Pfam" id="PF13796"/>
    </source>
</evidence>
<dbReference type="InterPro" id="IPR036890">
    <property type="entry name" value="HATPase_C_sf"/>
</dbReference>
<feature type="region of interest" description="Disordered" evidence="9">
    <location>
        <begin position="1"/>
        <end position="32"/>
    </location>
</feature>
<keyword evidence="7" id="KW-0067">ATP-binding</keyword>
<dbReference type="Pfam" id="PF13796">
    <property type="entry name" value="Sensor"/>
    <property type="match status" value="1"/>
</dbReference>
<evidence type="ECO:0000256" key="1">
    <source>
        <dbReference type="ARBA" id="ARBA00000085"/>
    </source>
</evidence>
<evidence type="ECO:0000313" key="13">
    <source>
        <dbReference type="EMBL" id="APU12931.1"/>
    </source>
</evidence>
<dbReference type="PANTHER" id="PTHR24421">
    <property type="entry name" value="NITRATE/NITRITE SENSOR PROTEIN NARX-RELATED"/>
    <property type="match status" value="1"/>
</dbReference>
<proteinExistence type="predicted"/>
<dbReference type="PANTHER" id="PTHR24421:SF10">
    <property type="entry name" value="NITRATE_NITRITE SENSOR PROTEIN NARQ"/>
    <property type="match status" value="1"/>
</dbReference>
<dbReference type="Proteomes" id="UP000185511">
    <property type="component" value="Chromosome"/>
</dbReference>
<evidence type="ECO:0000256" key="4">
    <source>
        <dbReference type="ARBA" id="ARBA00022679"/>
    </source>
</evidence>
<evidence type="ECO:0000256" key="6">
    <source>
        <dbReference type="ARBA" id="ARBA00022777"/>
    </source>
</evidence>
<evidence type="ECO:0000256" key="2">
    <source>
        <dbReference type="ARBA" id="ARBA00012438"/>
    </source>
</evidence>
<dbReference type="Gene3D" id="1.20.5.1930">
    <property type="match status" value="1"/>
</dbReference>
<dbReference type="EC" id="2.7.13.3" evidence="2"/>
<dbReference type="GO" id="GO:0046983">
    <property type="term" value="F:protein dimerization activity"/>
    <property type="evidence" value="ECO:0007669"/>
    <property type="project" value="InterPro"/>
</dbReference>
<keyword evidence="8" id="KW-0902">Two-component regulatory system</keyword>